<name>A0A2J6R240_HYAVF</name>
<feature type="compositionally biased region" description="Pro residues" evidence="1">
    <location>
        <begin position="25"/>
        <end position="37"/>
    </location>
</feature>
<accession>A0A2J6R240</accession>
<dbReference type="Proteomes" id="UP000235786">
    <property type="component" value="Unassembled WGS sequence"/>
</dbReference>
<evidence type="ECO:0000313" key="3">
    <source>
        <dbReference type="Proteomes" id="UP000235786"/>
    </source>
</evidence>
<evidence type="ECO:0000256" key="1">
    <source>
        <dbReference type="SAM" id="MobiDB-lite"/>
    </source>
</evidence>
<dbReference type="AlphaFoldDB" id="A0A2J6R240"/>
<keyword evidence="3" id="KW-1185">Reference proteome</keyword>
<evidence type="ECO:0000313" key="2">
    <source>
        <dbReference type="EMBL" id="PMD32581.1"/>
    </source>
</evidence>
<dbReference type="EMBL" id="KZ613958">
    <property type="protein sequence ID" value="PMD32581.1"/>
    <property type="molecule type" value="Genomic_DNA"/>
</dbReference>
<gene>
    <name evidence="2" type="ORF">L207DRAFT_518501</name>
</gene>
<feature type="region of interest" description="Disordered" evidence="1">
    <location>
        <begin position="1"/>
        <end position="37"/>
    </location>
</feature>
<reference evidence="2 3" key="1">
    <citation type="submission" date="2016-04" db="EMBL/GenBank/DDBJ databases">
        <title>A degradative enzymes factory behind the ericoid mycorrhizal symbiosis.</title>
        <authorList>
            <consortium name="DOE Joint Genome Institute"/>
            <person name="Martino E."/>
            <person name="Morin E."/>
            <person name="Grelet G."/>
            <person name="Kuo A."/>
            <person name="Kohler A."/>
            <person name="Daghino S."/>
            <person name="Barry K."/>
            <person name="Choi C."/>
            <person name="Cichocki N."/>
            <person name="Clum A."/>
            <person name="Copeland A."/>
            <person name="Hainaut M."/>
            <person name="Haridas S."/>
            <person name="Labutti K."/>
            <person name="Lindquist E."/>
            <person name="Lipzen A."/>
            <person name="Khouja H.-R."/>
            <person name="Murat C."/>
            <person name="Ohm R."/>
            <person name="Olson A."/>
            <person name="Spatafora J."/>
            <person name="Veneault-Fourrey C."/>
            <person name="Henrissat B."/>
            <person name="Grigoriev I."/>
            <person name="Martin F."/>
            <person name="Perotto S."/>
        </authorList>
    </citation>
    <scope>NUCLEOTIDE SEQUENCE [LARGE SCALE GENOMIC DNA]</scope>
    <source>
        <strain evidence="2 3">F</strain>
    </source>
</reference>
<organism evidence="2 3">
    <name type="scientific">Hyaloscypha variabilis (strain UAMH 11265 / GT02V1 / F)</name>
    <name type="common">Meliniomyces variabilis</name>
    <dbReference type="NCBI Taxonomy" id="1149755"/>
    <lineage>
        <taxon>Eukaryota</taxon>
        <taxon>Fungi</taxon>
        <taxon>Dikarya</taxon>
        <taxon>Ascomycota</taxon>
        <taxon>Pezizomycotina</taxon>
        <taxon>Leotiomycetes</taxon>
        <taxon>Helotiales</taxon>
        <taxon>Hyaloscyphaceae</taxon>
        <taxon>Hyaloscypha</taxon>
        <taxon>Hyaloscypha variabilis</taxon>
    </lineage>
</organism>
<proteinExistence type="predicted"/>
<protein>
    <submittedName>
        <fullName evidence="2">Uncharacterized protein</fullName>
    </submittedName>
</protein>
<sequence>MPTTKIFLERPTGRKTKVRLEQAAAPPPPPPAQQPLPGKPVWTLPFLWMTTVFSSFSSPETLLSLRKALANQDGFNQMISAAVAFLPEMLRSLSLGSPCRTPSQQAQTHHEGMVRKWEAEQRRRARGGMAWLYDWE</sequence>